<dbReference type="InterPro" id="IPR052233">
    <property type="entry name" value="Rho-type_GEFs"/>
</dbReference>
<feature type="compositionally biased region" description="Polar residues" evidence="3">
    <location>
        <begin position="154"/>
        <end position="163"/>
    </location>
</feature>
<proteinExistence type="predicted"/>
<dbReference type="Pfam" id="PF00780">
    <property type="entry name" value="CNH"/>
    <property type="match status" value="1"/>
</dbReference>
<dbReference type="STRING" id="1231657.A0A1Y2A6U5"/>
<dbReference type="PROSITE" id="PS50003">
    <property type="entry name" value="PH_DOMAIN"/>
    <property type="match status" value="1"/>
</dbReference>
<dbReference type="InterPro" id="IPR000219">
    <property type="entry name" value="DH_dom"/>
</dbReference>
<feature type="compositionally biased region" description="Polar residues" evidence="3">
    <location>
        <begin position="652"/>
        <end position="665"/>
    </location>
</feature>
<dbReference type="CDD" id="cd00160">
    <property type="entry name" value="RhoGEF"/>
    <property type="match status" value="1"/>
</dbReference>
<accession>A0A1Y2A6U5</accession>
<feature type="domain" description="CNH" evidence="6">
    <location>
        <begin position="1358"/>
        <end position="1660"/>
    </location>
</feature>
<dbReference type="Pfam" id="PF15405">
    <property type="entry name" value="PH_5"/>
    <property type="match status" value="1"/>
</dbReference>
<dbReference type="InterPro" id="IPR035899">
    <property type="entry name" value="DBL_dom_sf"/>
</dbReference>
<evidence type="ECO:0000256" key="3">
    <source>
        <dbReference type="SAM" id="MobiDB-lite"/>
    </source>
</evidence>
<feature type="region of interest" description="Disordered" evidence="3">
    <location>
        <begin position="496"/>
        <end position="701"/>
    </location>
</feature>
<evidence type="ECO:0000259" key="6">
    <source>
        <dbReference type="PROSITE" id="PS50219"/>
    </source>
</evidence>
<dbReference type="CDD" id="cd00821">
    <property type="entry name" value="PH"/>
    <property type="match status" value="1"/>
</dbReference>
<feature type="compositionally biased region" description="Pro residues" evidence="3">
    <location>
        <begin position="300"/>
        <end position="310"/>
    </location>
</feature>
<organism evidence="7 8">
    <name type="scientific">Clohesyomyces aquaticus</name>
    <dbReference type="NCBI Taxonomy" id="1231657"/>
    <lineage>
        <taxon>Eukaryota</taxon>
        <taxon>Fungi</taxon>
        <taxon>Dikarya</taxon>
        <taxon>Ascomycota</taxon>
        <taxon>Pezizomycotina</taxon>
        <taxon>Dothideomycetes</taxon>
        <taxon>Pleosporomycetidae</taxon>
        <taxon>Pleosporales</taxon>
        <taxon>Lindgomycetaceae</taxon>
        <taxon>Clohesyomyces</taxon>
    </lineage>
</organism>
<dbReference type="GO" id="GO:0005085">
    <property type="term" value="F:guanyl-nucleotide exchange factor activity"/>
    <property type="evidence" value="ECO:0007669"/>
    <property type="project" value="UniProtKB-KW"/>
</dbReference>
<dbReference type="OrthoDB" id="660555at2759"/>
<feature type="domain" description="DH" evidence="5">
    <location>
        <begin position="885"/>
        <end position="1077"/>
    </location>
</feature>
<sequence length="1695" mass="186281">MSYYGNGQSYYNPSIPPSSGAPGSSGQYQNPYDRRPPAQDNGDHTNGGAAGYSYGGAARRNSFASRQNDELFIGDTGPQQTQTQTQTQPTPTSPSMGGYNSGYNSGYQYQSQPQAQPQAQPQSPQHAQQHYNPQNYGSPTLSQPNPASYGGVQRTMTTISHQPYNPALYADNNLNRNNTVSHPYGFSPTSPQVANYPSPSPTFSQFSSAFQRTASVQGPRNAYTPPAPPPLPVPPGSASSPSEDWGSYPARQHSTAHSSHYHRTSDASHAPLPSPPTYDTGYSQERIDRYPSTSSHHSNPLPPTPPAPPHRSPERTGTVGRRPLPPPPPPHESDSDDYFLQQNGGTYTQDELFTQVESMAAGSPGYPPTVHVQQPNGNQYYDNSMERQPSGRNGGPVNGDHLSPYTSHETYTSDESDVEAAAGLAALQAAEEQEAADEARRRSGGAGLFSAYTSIHSPQVPSHPGYPIEESATDSDVVPVDVGLYGANFDPQFHYGGGPQALATGPGSFENRSHPVSSSGSQRRSEAPSEDYDPIHPFPPFSATARVDTSGTGGLQEPSARRNSYEEGDEIGLLDNQTPGAGEPQDMFFHPGMSQRRPLPPPPADNSRRAHNQSISSTGSYEYWRNSASSRGSYPADPQSVHMQAPGGTLVPRSTSLLQHSNASQVIPVARSKTDAEQHRARPQQNRNSFYPGMDSDGNTLTPSSADAVAIDLPTLPAGKRFNPAKLSSNDFKKCAEPWALSSIISWLKSMTEGEADLKEHAITEGLVALFTHKVPTMNIADAETLSSRVVAEMFKAGTLVQEEEWLKFSSETMTGVIFQLTGAGCYASMLHSHVTPGRCYSHHCQRTLKKIDLSQSSAPQSDDWATFYKLKKEDIEGANKKEVERQNILHEIVQGEDNYMERLNVLRTLYRDRLIGGQPPVIPPKKMNKFIRDVFGKLDAVKQANEEHLLPQMKYRQREQGPWVVGFSDIFREWIRKAKQAYIEYASAFPYANFLVRQEADKNMLFRTFLDDARSNKQSNKLSWDTYLKAPITRLQHYGLLLGTVLKRSTLDNEEKRNLQVAMDEIKAVTLECDNRVAEMSRKVDLTDLQAKLILRPGMQRVELNLDHLGRELIFKGDLQRMGGNRFTWLETHALLFDHYLVLAKTVTYREQDGVTKSEKYDVSRLPIPMDLLVLESEDDDPVVRSAVKGIAAVNPVGRQGGAAESRLGRVAASSPGPGTLQHTNTNTSLGSTNTGGSGKTLGPNVVIDSGKDEKIMYPFRIKHLGKETYTLFAPSAQNRAEWCDKLIIAKTKHAAALFAQNAEPFRLRVMSDSAFAYETAIQAQRSITIKGTPLDRSIEEVEKLFSNSGRPAPICRAKVNCATAFHQPYGKAMVAVGTDIGVFIAEYDNPRGWTKAIQIPKVTQVAVLEQFSLMLLISDKSLIAYHLDAVCPVSGTAPSSDSTRRAPQKLSGARDVGFFATGIMKDRALVFYKKRDGISSTFKVLEPVYQKSTEKKSRMFRSGRTEFFRDYDEFYIPAECFGINLFHSSLAISTAKGFEVLTLDKKQPWSVPDLKAPHVATIAARLQNQDPLGMFRLSDQEFLLCYEECAVYVNKHGDISRSVIMEFVGKAKSAALYGPYVLLFDPDFVEVRNAQNGRLRQVIAGRDVKCLDDGGAGAGGGAGGRTVKLTLQHPAVERCQIVVELLLNEGQKE</sequence>
<dbReference type="InterPro" id="IPR001180">
    <property type="entry name" value="CNH_dom"/>
</dbReference>
<dbReference type="SUPFAM" id="SSF48065">
    <property type="entry name" value="DBL homology domain (DH-domain)"/>
    <property type="match status" value="1"/>
</dbReference>
<feature type="compositionally biased region" description="Low complexity" evidence="3">
    <location>
        <begin position="78"/>
        <end position="131"/>
    </location>
</feature>
<feature type="compositionally biased region" description="Low complexity" evidence="3">
    <location>
        <begin position="17"/>
        <end position="26"/>
    </location>
</feature>
<feature type="compositionally biased region" description="Low complexity" evidence="3">
    <location>
        <begin position="1225"/>
        <end position="1234"/>
    </location>
</feature>
<feature type="compositionally biased region" description="Basic and acidic residues" evidence="3">
    <location>
        <begin position="32"/>
        <end position="43"/>
    </location>
</feature>
<dbReference type="PANTHER" id="PTHR46572">
    <property type="entry name" value="RHO1 GDP-GTP EXCHANGE PROTEIN 1-RELATED"/>
    <property type="match status" value="1"/>
</dbReference>
<feature type="compositionally biased region" description="Polar residues" evidence="3">
    <location>
        <begin position="340"/>
        <end position="357"/>
    </location>
</feature>
<dbReference type="Pfam" id="PF23582">
    <property type="entry name" value="WHD_RGF3"/>
    <property type="match status" value="1"/>
</dbReference>
<feature type="compositionally biased region" description="Polar residues" evidence="3">
    <location>
        <begin position="612"/>
        <end position="632"/>
    </location>
</feature>
<feature type="compositionally biased region" description="Low complexity" evidence="3">
    <location>
        <begin position="201"/>
        <end position="210"/>
    </location>
</feature>
<evidence type="ECO:0000259" key="4">
    <source>
        <dbReference type="PROSITE" id="PS50003"/>
    </source>
</evidence>
<dbReference type="InterPro" id="IPR057283">
    <property type="entry name" value="RGF3_WH"/>
</dbReference>
<dbReference type="SMART" id="SM00233">
    <property type="entry name" value="PH"/>
    <property type="match status" value="1"/>
</dbReference>
<evidence type="ECO:0000259" key="5">
    <source>
        <dbReference type="PROSITE" id="PS50010"/>
    </source>
</evidence>
<gene>
    <name evidence="7" type="ORF">BCR34DRAFT_621564</name>
</gene>
<reference evidence="7 8" key="1">
    <citation type="submission" date="2016-07" db="EMBL/GenBank/DDBJ databases">
        <title>Pervasive Adenine N6-methylation of Active Genes in Fungi.</title>
        <authorList>
            <consortium name="DOE Joint Genome Institute"/>
            <person name="Mondo S.J."/>
            <person name="Dannebaum R.O."/>
            <person name="Kuo R.C."/>
            <person name="Labutti K."/>
            <person name="Haridas S."/>
            <person name="Kuo A."/>
            <person name="Salamov A."/>
            <person name="Ahrendt S.R."/>
            <person name="Lipzen A."/>
            <person name="Sullivan W."/>
            <person name="Andreopoulos W.B."/>
            <person name="Clum A."/>
            <person name="Lindquist E."/>
            <person name="Daum C."/>
            <person name="Ramamoorthy G.K."/>
            <person name="Gryganskyi A."/>
            <person name="Culley D."/>
            <person name="Magnuson J.K."/>
            <person name="James T.Y."/>
            <person name="O'Malley M.A."/>
            <person name="Stajich J.E."/>
            <person name="Spatafora J.W."/>
            <person name="Visel A."/>
            <person name="Grigoriev I.V."/>
        </authorList>
    </citation>
    <scope>NUCLEOTIDE SEQUENCE [LARGE SCALE GENOMIC DNA]</scope>
    <source>
        <strain evidence="7 8">CBS 115471</strain>
    </source>
</reference>
<evidence type="ECO:0000313" key="8">
    <source>
        <dbReference type="Proteomes" id="UP000193144"/>
    </source>
</evidence>
<dbReference type="InterPro" id="IPR011993">
    <property type="entry name" value="PH-like_dom_sf"/>
</dbReference>
<dbReference type="InterPro" id="IPR041675">
    <property type="entry name" value="PH_5"/>
</dbReference>
<keyword evidence="1" id="KW-0597">Phosphoprotein</keyword>
<dbReference type="SMART" id="SM00036">
    <property type="entry name" value="CNH"/>
    <property type="match status" value="1"/>
</dbReference>
<dbReference type="EMBL" id="MCFA01000008">
    <property type="protein sequence ID" value="ORY18229.1"/>
    <property type="molecule type" value="Genomic_DNA"/>
</dbReference>
<feature type="compositionally biased region" description="Polar residues" evidence="3">
    <location>
        <begin position="172"/>
        <end position="195"/>
    </location>
</feature>
<dbReference type="PROSITE" id="PS50219">
    <property type="entry name" value="CNH"/>
    <property type="match status" value="1"/>
</dbReference>
<feature type="domain" description="PH" evidence="4">
    <location>
        <begin position="1113"/>
        <end position="1293"/>
    </location>
</feature>
<evidence type="ECO:0000256" key="2">
    <source>
        <dbReference type="ARBA" id="ARBA00022658"/>
    </source>
</evidence>
<feature type="compositionally biased region" description="Pro residues" evidence="3">
    <location>
        <begin position="225"/>
        <end position="235"/>
    </location>
</feature>
<dbReference type="SMART" id="SM00325">
    <property type="entry name" value="RhoGEF"/>
    <property type="match status" value="1"/>
</dbReference>
<dbReference type="SUPFAM" id="SSF50729">
    <property type="entry name" value="PH domain-like"/>
    <property type="match status" value="1"/>
</dbReference>
<keyword evidence="8" id="KW-1185">Reference proteome</keyword>
<evidence type="ECO:0000313" key="7">
    <source>
        <dbReference type="EMBL" id="ORY18229.1"/>
    </source>
</evidence>
<dbReference type="Gene3D" id="2.30.29.30">
    <property type="entry name" value="Pleckstrin-homology domain (PH domain)/Phosphotyrosine-binding domain (PTB)"/>
    <property type="match status" value="1"/>
</dbReference>
<dbReference type="PROSITE" id="PS50010">
    <property type="entry name" value="DH_2"/>
    <property type="match status" value="1"/>
</dbReference>
<protein>
    <submittedName>
        <fullName evidence="7">CNH domain-domain-containing protein</fullName>
    </submittedName>
</protein>
<dbReference type="Proteomes" id="UP000193144">
    <property type="component" value="Unassembled WGS sequence"/>
</dbReference>
<feature type="compositionally biased region" description="Polar residues" evidence="3">
    <location>
        <begin position="371"/>
        <end position="391"/>
    </location>
</feature>
<feature type="region of interest" description="Disordered" evidence="3">
    <location>
        <begin position="1"/>
        <end position="416"/>
    </location>
</feature>
<keyword evidence="2" id="KW-0344">Guanine-nucleotide releasing factor</keyword>
<dbReference type="Pfam" id="PF00621">
    <property type="entry name" value="RhoGEF"/>
    <property type="match status" value="1"/>
</dbReference>
<feature type="region of interest" description="Disordered" evidence="3">
    <location>
        <begin position="1203"/>
        <end position="1245"/>
    </location>
</feature>
<dbReference type="InterPro" id="IPR001849">
    <property type="entry name" value="PH_domain"/>
</dbReference>
<evidence type="ECO:0000256" key="1">
    <source>
        <dbReference type="ARBA" id="ARBA00022553"/>
    </source>
</evidence>
<feature type="compositionally biased region" description="Polar residues" evidence="3">
    <location>
        <begin position="132"/>
        <end position="146"/>
    </location>
</feature>
<comment type="caution">
    <text evidence="7">The sequence shown here is derived from an EMBL/GenBank/DDBJ whole genome shotgun (WGS) entry which is preliminary data.</text>
</comment>
<dbReference type="Gene3D" id="1.20.900.10">
    <property type="entry name" value="Dbl homology (DH) domain"/>
    <property type="match status" value="1"/>
</dbReference>
<dbReference type="PANTHER" id="PTHR46572:SF1">
    <property type="entry name" value="RHO1 GUANINE NUCLEOTIDE EXCHANGE FACTOR TUS1"/>
    <property type="match status" value="1"/>
</dbReference>
<feature type="compositionally biased region" description="Polar residues" evidence="3">
    <location>
        <begin position="1"/>
        <end position="12"/>
    </location>
</feature>
<name>A0A1Y2A6U5_9PLEO</name>